<evidence type="ECO:0000313" key="2">
    <source>
        <dbReference type="Proteomes" id="UP001244564"/>
    </source>
</evidence>
<reference evidence="1 2" key="1">
    <citation type="submission" date="2023-04" db="EMBL/GenBank/DDBJ databases">
        <title>Genomic of Lysinibacillus capsici TSBLM.</title>
        <authorList>
            <person name="Hu X.S."/>
            <person name="Yu C.H."/>
        </authorList>
    </citation>
    <scope>NUCLEOTIDE SEQUENCE [LARGE SCALE GENOMIC DNA]</scope>
    <source>
        <strain evidence="1 2">TSBLM</strain>
    </source>
</reference>
<organism evidence="1 2">
    <name type="scientific">Lysinibacillus capsici</name>
    <dbReference type="NCBI Taxonomy" id="2115968"/>
    <lineage>
        <taxon>Bacteria</taxon>
        <taxon>Bacillati</taxon>
        <taxon>Bacillota</taxon>
        <taxon>Bacilli</taxon>
        <taxon>Bacillales</taxon>
        <taxon>Bacillaceae</taxon>
        <taxon>Lysinibacillus</taxon>
    </lineage>
</organism>
<dbReference type="Proteomes" id="UP001244564">
    <property type="component" value="Chromosome"/>
</dbReference>
<accession>A0ABY8KIS7</accession>
<proteinExistence type="predicted"/>
<evidence type="ECO:0000313" key="1">
    <source>
        <dbReference type="EMBL" id="WGF39020.1"/>
    </source>
</evidence>
<dbReference type="RefSeq" id="WP_175400785.1">
    <property type="nucleotide sequence ID" value="NZ_CP122283.1"/>
</dbReference>
<dbReference type="EMBL" id="CP122283">
    <property type="protein sequence ID" value="WGF39020.1"/>
    <property type="molecule type" value="Genomic_DNA"/>
</dbReference>
<name>A0ABY8KIS7_9BACI</name>
<keyword evidence="2" id="KW-1185">Reference proteome</keyword>
<sequence>MTVAVHQKSTSNHDTIFPFGSTILIKNALYVEGYSNKTIFKVTDTGDLNRKRDLYWFDVYFGLKNATNDKNANEFGEKNKNIAYTAY</sequence>
<protein>
    <submittedName>
        <fullName evidence="1">Uncharacterized protein</fullName>
    </submittedName>
</protein>
<gene>
    <name evidence="1" type="ORF">QBO96_01815</name>
</gene>